<sequence>MVAARSLGATVVAPEERQTFTPDQAMMEVQVKQHVGRVGGVARLPRSLVLQTLAVQAAFPNSMAHIAFLKS</sequence>
<keyword evidence="2" id="KW-1185">Reference proteome</keyword>
<dbReference type="KEGG" id="tjr:TherJR_0866"/>
<dbReference type="EMBL" id="CP002028">
    <property type="protein sequence ID" value="ADG81733.1"/>
    <property type="molecule type" value="Genomic_DNA"/>
</dbReference>
<proteinExistence type="predicted"/>
<accession>D5XD85</accession>
<evidence type="ECO:0000313" key="2">
    <source>
        <dbReference type="Proteomes" id="UP000002377"/>
    </source>
</evidence>
<reference evidence="1 2" key="1">
    <citation type="submission" date="2010-05" db="EMBL/GenBank/DDBJ databases">
        <title>Complete sequence of Thermincola sp. JR.</title>
        <authorList>
            <consortium name="US DOE Joint Genome Institute"/>
            <person name="Lucas S."/>
            <person name="Copeland A."/>
            <person name="Lapidus A."/>
            <person name="Cheng J.-F."/>
            <person name="Bruce D."/>
            <person name="Goodwin L."/>
            <person name="Pitluck S."/>
            <person name="Chertkov O."/>
            <person name="Detter J.C."/>
            <person name="Han C."/>
            <person name="Tapia R."/>
            <person name="Land M."/>
            <person name="Hauser L."/>
            <person name="Kyrpides N."/>
            <person name="Mikhailova N."/>
            <person name="Hazen T.C."/>
            <person name="Woyke T."/>
        </authorList>
    </citation>
    <scope>NUCLEOTIDE SEQUENCE [LARGE SCALE GENOMIC DNA]</scope>
    <source>
        <strain evidence="1 2">JR</strain>
    </source>
</reference>
<dbReference type="AlphaFoldDB" id="D5XD85"/>
<name>D5XD85_THEPJ</name>
<gene>
    <name evidence="1" type="ordered locus">TherJR_0866</name>
</gene>
<dbReference type="HOGENOM" id="CLU_2738730_0_0_9"/>
<dbReference type="Proteomes" id="UP000002377">
    <property type="component" value="Chromosome"/>
</dbReference>
<protein>
    <submittedName>
        <fullName evidence="1">Uncharacterized protein</fullName>
    </submittedName>
</protein>
<organism evidence="1 2">
    <name type="scientific">Thermincola potens (strain JR)</name>
    <dbReference type="NCBI Taxonomy" id="635013"/>
    <lineage>
        <taxon>Bacteria</taxon>
        <taxon>Bacillati</taxon>
        <taxon>Bacillota</taxon>
        <taxon>Clostridia</taxon>
        <taxon>Eubacteriales</taxon>
        <taxon>Thermincolaceae</taxon>
        <taxon>Thermincola</taxon>
    </lineage>
</organism>
<evidence type="ECO:0000313" key="1">
    <source>
        <dbReference type="EMBL" id="ADG81733.1"/>
    </source>
</evidence>